<dbReference type="HOGENOM" id="CLU_1701816_0_0_9"/>
<dbReference type="Proteomes" id="UP000006866">
    <property type="component" value="Chromosome"/>
</dbReference>
<evidence type="ECO:0000313" key="3">
    <source>
        <dbReference type="Proteomes" id="UP000006866"/>
    </source>
</evidence>
<dbReference type="PATRIC" id="fig|572479.3.peg.885"/>
<keyword evidence="1" id="KW-0472">Membrane</keyword>
<accession>E3DRI9</accession>
<protein>
    <recommendedName>
        <fullName evidence="4">Fimbrial assembly family protein</fullName>
    </recommendedName>
</protein>
<dbReference type="OrthoDB" id="2112590at2"/>
<feature type="transmembrane region" description="Helical" evidence="1">
    <location>
        <begin position="20"/>
        <end position="38"/>
    </location>
</feature>
<keyword evidence="1" id="KW-1133">Transmembrane helix</keyword>
<keyword evidence="1" id="KW-0812">Transmembrane</keyword>
<dbReference type="RefSeq" id="WP_014553063.1">
    <property type="nucleotide sequence ID" value="NC_017455.1"/>
</dbReference>
<keyword evidence="3" id="KW-1185">Reference proteome</keyword>
<sequence>MSIIFKEKNYNQIVLILKHLLLIIFIILILVLALNLFLENKNNSLNKKLVDLKKEEFKYKNLLKTTKAVKKVEEKKLANYYLLIKLANYAEKLSYKSIHFKNKKINLTAVTKNQTQIFKLVDNLKKDFQFKAVNLININSNQQFDFKLEAFLVN</sequence>
<dbReference type="KEGG" id="hpk:Hprae_0876"/>
<dbReference type="STRING" id="572479.Hprae_0876"/>
<name>E3DRI9_HALPG</name>
<evidence type="ECO:0000256" key="1">
    <source>
        <dbReference type="SAM" id="Phobius"/>
    </source>
</evidence>
<evidence type="ECO:0008006" key="4">
    <source>
        <dbReference type="Google" id="ProtNLM"/>
    </source>
</evidence>
<dbReference type="AlphaFoldDB" id="E3DRI9"/>
<proteinExistence type="predicted"/>
<reference evidence="3" key="1">
    <citation type="submission" date="2010-10" db="EMBL/GenBank/DDBJ databases">
        <title>The complete genome of Halanaerobium praevalens DSM 2228.</title>
        <authorList>
            <consortium name="US DOE Joint Genome Institute (JGI-PGF)"/>
            <person name="Lucas S."/>
            <person name="Copeland A."/>
            <person name="Lapidus A."/>
            <person name="Glavina del Rio T."/>
            <person name="Dalin E."/>
            <person name="Tice H."/>
            <person name="Bruce D."/>
            <person name="Goodwin L."/>
            <person name="Pitluck S."/>
            <person name="Kyrpides N."/>
            <person name="Mavromatis K."/>
            <person name="Ivanova N."/>
            <person name="Ovchinnikova G."/>
            <person name="Chertkov O."/>
            <person name="Detter J.C."/>
            <person name="Han C."/>
            <person name="Larimer F."/>
            <person name="Land M."/>
            <person name="Hauser L."/>
            <person name="Markowitz V."/>
            <person name="Cheng J.-F."/>
            <person name="Hugenholtz P."/>
            <person name="Woyke T."/>
            <person name="Wu D."/>
            <person name="Tindall B."/>
            <person name="Pomrenke H.G."/>
            <person name="Brambilla E."/>
            <person name="Klenk H.-P."/>
            <person name="Eisen J.A."/>
        </authorList>
    </citation>
    <scope>NUCLEOTIDE SEQUENCE [LARGE SCALE GENOMIC DNA]</scope>
    <source>
        <strain evidence="3">ATCC 33744 / DSM 2228 / GSL</strain>
    </source>
</reference>
<dbReference type="InterPro" id="IPR007813">
    <property type="entry name" value="PilN"/>
</dbReference>
<dbReference type="Pfam" id="PF05137">
    <property type="entry name" value="PilN"/>
    <property type="match status" value="1"/>
</dbReference>
<gene>
    <name evidence="2" type="ordered locus">Hprae_0876</name>
</gene>
<evidence type="ECO:0000313" key="2">
    <source>
        <dbReference type="EMBL" id="ADO77030.1"/>
    </source>
</evidence>
<dbReference type="EMBL" id="CP002175">
    <property type="protein sequence ID" value="ADO77030.1"/>
    <property type="molecule type" value="Genomic_DNA"/>
</dbReference>
<reference evidence="2 3" key="2">
    <citation type="journal article" date="2011" name="Stand. Genomic Sci.">
        <title>Complete genome sequence of the extremely halophilic Halanaerobium praevalens type strain (GSL).</title>
        <authorList>
            <person name="Ivanova N."/>
            <person name="Sikorski J."/>
            <person name="Chertkov O."/>
            <person name="Nolan M."/>
            <person name="Lucas S."/>
            <person name="Hammon N."/>
            <person name="Deshpande S."/>
            <person name="Cheng J.F."/>
            <person name="Tapia R."/>
            <person name="Han C."/>
            <person name="Goodwin L."/>
            <person name="Pitluck S."/>
            <person name="Huntemann M."/>
            <person name="Liolios K."/>
            <person name="Pagani I."/>
            <person name="Mavromatis K."/>
            <person name="Ovchinikova G."/>
            <person name="Pati A."/>
            <person name="Chen A."/>
            <person name="Palaniappan K."/>
            <person name="Land M."/>
            <person name="Hauser L."/>
            <person name="Brambilla E.M."/>
            <person name="Kannan K.P."/>
            <person name="Rohde M."/>
            <person name="Tindall B.J."/>
            <person name="Goker M."/>
            <person name="Detter J.C."/>
            <person name="Woyke T."/>
            <person name="Bristow J."/>
            <person name="Eisen J.A."/>
            <person name="Markowitz V."/>
            <person name="Hugenholtz P."/>
            <person name="Kyrpides N.C."/>
            <person name="Klenk H.P."/>
            <person name="Lapidus A."/>
        </authorList>
    </citation>
    <scope>NUCLEOTIDE SEQUENCE [LARGE SCALE GENOMIC DNA]</scope>
    <source>
        <strain evidence="3">ATCC 33744 / DSM 2228 / GSL</strain>
    </source>
</reference>
<organism evidence="2 3">
    <name type="scientific">Halanaerobium praevalens (strain ATCC 33744 / DSM 2228 / GSL)</name>
    <dbReference type="NCBI Taxonomy" id="572479"/>
    <lineage>
        <taxon>Bacteria</taxon>
        <taxon>Bacillati</taxon>
        <taxon>Bacillota</taxon>
        <taxon>Clostridia</taxon>
        <taxon>Halanaerobiales</taxon>
        <taxon>Halanaerobiaceae</taxon>
        <taxon>Halanaerobium</taxon>
    </lineage>
</organism>